<comment type="caution">
    <text evidence="1">The sequence shown here is derived from an EMBL/GenBank/DDBJ whole genome shotgun (WGS) entry which is preliminary data.</text>
</comment>
<evidence type="ECO:0000313" key="1">
    <source>
        <dbReference type="EMBL" id="PTQ61222.1"/>
    </source>
</evidence>
<sequence length="483" mass="52331">MTEIIDNTVLPAAFVPTPTREFNAASVNRGAARPPSRPALELVRSTDDQAAAGPVITIPIPPLPISFASRVLIYKQDPSVAEIGLRRILLRGLFGTGPSNNRIHLSGVPPVAPNSMNDFIQTPDTATFDAVHTFSVVHLTLAMCQRAVGAAIKWQWNSGSNTDPITVFPHAGVTMNAFYSRGEKALKFFYFNKPGAPAPAPVIYTCRSLDIVAHECGHAVLDSLKPGWLSASANPQTGALHEAFGDLVAVFLSLSQLDQAEALIVQTKGNLHNKNFLSDVAEQFGLALGRDNGLRNADNDKKLSQVTSEVHDLSQVFTGGVYDILADIFLLERNLGVAGEDEALTLVNCAQYVFRLLLRAIQAAPATNATFADVVNKMLAIAAADGKPVAYRNAIRNQFTAREVVVSPTPLTQDMASDDILEAVDHPFLRVKENGLQDRSGCCGTMRLREHQLDERYLEDQLRQLQGGIGGEEDPHEWPKAAE</sequence>
<reference evidence="1 2" key="1">
    <citation type="submission" date="2018-04" db="EMBL/GenBank/DDBJ databases">
        <title>Genomic Encyclopedia of Type Strains, Phase III (KMG-III): the genomes of soil and plant-associated and newly described type strains.</title>
        <authorList>
            <person name="Whitman W."/>
        </authorList>
    </citation>
    <scope>NUCLEOTIDE SEQUENCE [LARGE SCALE GENOMIC DNA]</scope>
    <source>
        <strain evidence="1 2">MA101b</strain>
    </source>
</reference>
<dbReference type="SUPFAM" id="SSF55486">
    <property type="entry name" value="Metalloproteases ('zincins'), catalytic domain"/>
    <property type="match status" value="1"/>
</dbReference>
<dbReference type="RefSeq" id="WP_107957376.1">
    <property type="nucleotide sequence ID" value="NZ_QAOG01000002.1"/>
</dbReference>
<evidence type="ECO:0000313" key="2">
    <source>
        <dbReference type="Proteomes" id="UP000244189"/>
    </source>
</evidence>
<accession>A0A2T5GPH3</accession>
<dbReference type="EMBL" id="QAOG01000002">
    <property type="protein sequence ID" value="PTQ61222.1"/>
    <property type="molecule type" value="Genomic_DNA"/>
</dbReference>
<name>A0A2T5GPH3_9SPHN</name>
<dbReference type="CDD" id="cd09598">
    <property type="entry name" value="M4_like"/>
    <property type="match status" value="1"/>
</dbReference>
<proteinExistence type="predicted"/>
<protein>
    <submittedName>
        <fullName evidence="1">Uncharacterized protein</fullName>
    </submittedName>
</protein>
<keyword evidence="2" id="KW-1185">Reference proteome</keyword>
<organism evidence="1 2">
    <name type="scientific">Sphingomonas aurantiaca</name>
    <dbReference type="NCBI Taxonomy" id="185949"/>
    <lineage>
        <taxon>Bacteria</taxon>
        <taxon>Pseudomonadati</taxon>
        <taxon>Pseudomonadota</taxon>
        <taxon>Alphaproteobacteria</taxon>
        <taxon>Sphingomonadales</taxon>
        <taxon>Sphingomonadaceae</taxon>
        <taxon>Sphingomonas</taxon>
    </lineage>
</organism>
<gene>
    <name evidence="1" type="ORF">C8J26_1548</name>
</gene>
<dbReference type="Proteomes" id="UP000244189">
    <property type="component" value="Unassembled WGS sequence"/>
</dbReference>
<dbReference type="AlphaFoldDB" id="A0A2T5GPH3"/>